<dbReference type="PANTHER" id="PTHR31689:SF0">
    <property type="entry name" value="DIAMINOPIMELATE EPIMERASE"/>
    <property type="match status" value="1"/>
</dbReference>
<evidence type="ECO:0000256" key="8">
    <source>
        <dbReference type="HAMAP-Rule" id="MF_00197"/>
    </source>
</evidence>
<dbReference type="GO" id="GO:0008837">
    <property type="term" value="F:diaminopimelate epimerase activity"/>
    <property type="evidence" value="ECO:0007669"/>
    <property type="project" value="UniProtKB-UniRule"/>
</dbReference>
<feature type="binding site" evidence="8">
    <location>
        <position position="192"/>
    </location>
    <ligand>
        <name>substrate</name>
    </ligand>
</feature>
<evidence type="ECO:0000256" key="3">
    <source>
        <dbReference type="ARBA" id="ARBA00013080"/>
    </source>
</evidence>
<gene>
    <name evidence="8" type="primary">dapF</name>
    <name evidence="10" type="ORF">EV192_112365</name>
</gene>
<dbReference type="HAMAP" id="MF_00197">
    <property type="entry name" value="DAP_epimerase"/>
    <property type="match status" value="1"/>
</dbReference>
<dbReference type="OrthoDB" id="9805408at2"/>
<evidence type="ECO:0000256" key="9">
    <source>
        <dbReference type="PROSITE-ProRule" id="PRU10125"/>
    </source>
</evidence>
<dbReference type="Pfam" id="PF01678">
    <property type="entry name" value="DAP_epimerase"/>
    <property type="match status" value="2"/>
</dbReference>
<feature type="site" description="Could be important to modulate the pK values of the two catalytic cysteine residues" evidence="8">
    <location>
        <position position="157"/>
    </location>
</feature>
<feature type="site" description="Could be important to modulate the pK values of the two catalytic cysteine residues" evidence="8">
    <location>
        <position position="210"/>
    </location>
</feature>
<comment type="subcellular location">
    <subcellularLocation>
        <location evidence="8">Cytoplasm</location>
    </subcellularLocation>
</comment>
<evidence type="ECO:0000313" key="11">
    <source>
        <dbReference type="Proteomes" id="UP000295680"/>
    </source>
</evidence>
<feature type="binding site" evidence="8">
    <location>
        <begin position="220"/>
        <end position="221"/>
    </location>
    <ligand>
        <name>substrate</name>
    </ligand>
</feature>
<feature type="binding site" evidence="8">
    <location>
        <position position="155"/>
    </location>
    <ligand>
        <name>substrate</name>
    </ligand>
</feature>
<evidence type="ECO:0000256" key="6">
    <source>
        <dbReference type="ARBA" id="ARBA00023235"/>
    </source>
</evidence>
<feature type="binding site" evidence="8">
    <location>
        <position position="75"/>
    </location>
    <ligand>
        <name>substrate</name>
    </ligand>
</feature>
<keyword evidence="4 8" id="KW-0028">Amino-acid biosynthesis</keyword>
<protein>
    <recommendedName>
        <fullName evidence="3 8">Diaminopimelate epimerase</fullName>
        <shortName evidence="8">DAP epimerase</shortName>
        <ecNumber evidence="3 8">5.1.1.7</ecNumber>
    </recommendedName>
    <alternativeName>
        <fullName evidence="8">PLP-independent amino acid racemase</fullName>
    </alternativeName>
</protein>
<feature type="binding site" evidence="8">
    <location>
        <begin position="85"/>
        <end position="86"/>
    </location>
    <ligand>
        <name>substrate</name>
    </ligand>
</feature>
<organism evidence="10 11">
    <name type="scientific">Actinocrispum wychmicini</name>
    <dbReference type="NCBI Taxonomy" id="1213861"/>
    <lineage>
        <taxon>Bacteria</taxon>
        <taxon>Bacillati</taxon>
        <taxon>Actinomycetota</taxon>
        <taxon>Actinomycetes</taxon>
        <taxon>Pseudonocardiales</taxon>
        <taxon>Pseudonocardiaceae</taxon>
        <taxon>Actinocrispum</taxon>
    </lineage>
</organism>
<comment type="catalytic activity">
    <reaction evidence="7 8">
        <text>(2S,6S)-2,6-diaminopimelate = meso-2,6-diaminopimelate</text>
        <dbReference type="Rhea" id="RHEA:15393"/>
        <dbReference type="ChEBI" id="CHEBI:57609"/>
        <dbReference type="ChEBI" id="CHEBI:57791"/>
        <dbReference type="EC" id="5.1.1.7"/>
    </reaction>
</comment>
<keyword evidence="8" id="KW-0963">Cytoplasm</keyword>
<reference evidence="10 11" key="1">
    <citation type="submission" date="2019-03" db="EMBL/GenBank/DDBJ databases">
        <title>Genomic Encyclopedia of Type Strains, Phase IV (KMG-IV): sequencing the most valuable type-strain genomes for metagenomic binning, comparative biology and taxonomic classification.</title>
        <authorList>
            <person name="Goeker M."/>
        </authorList>
    </citation>
    <scope>NUCLEOTIDE SEQUENCE [LARGE SCALE GENOMIC DNA]</scope>
    <source>
        <strain evidence="10 11">DSM 45934</strain>
    </source>
</reference>
<feature type="active site" evidence="9">
    <location>
        <position position="84"/>
    </location>
</feature>
<comment type="caution">
    <text evidence="8">Lacks conserved residue(s) required for the propagation of feature annotation.</text>
</comment>
<dbReference type="Proteomes" id="UP000295680">
    <property type="component" value="Unassembled WGS sequence"/>
</dbReference>
<comment type="caution">
    <text evidence="10">The sequence shown here is derived from an EMBL/GenBank/DDBJ whole genome shotgun (WGS) entry which is preliminary data.</text>
</comment>
<sequence>MQGIDFVKGHGTENDFVVLPDPDGKLDLTPARVRALCDRNRGLGADGVLRVVRAGLVEDVPSDVDPDGWFMDYRNADGSVAEMCGNGVRVFAAYLREAGLAEAEFVVGTRSGPRPVVAHEDGHVTVHMGPVRIFGESTATVGGREFAGVAVDVGNPHLACLIEDDPSELDLTALDLTVPPGHDSVFFPHGVNVEFARKLAPDAIQMRVHERGVGETRSCGTGTVAAVAAMLHLAGKRTGESTVDIPGGRVRVGITEDGSTLTGPAVLVARGRLDPVWWSAY</sequence>
<comment type="similarity">
    <text evidence="2 8">Belongs to the diaminopimelate epimerase family.</text>
</comment>
<dbReference type="NCBIfam" id="TIGR00652">
    <property type="entry name" value="DapF"/>
    <property type="match status" value="1"/>
</dbReference>
<comment type="subunit">
    <text evidence="8">Homodimer.</text>
</comment>
<dbReference type="PROSITE" id="PS01326">
    <property type="entry name" value="DAP_EPIMERASE"/>
    <property type="match status" value="1"/>
</dbReference>
<dbReference type="Gene3D" id="3.10.310.10">
    <property type="entry name" value="Diaminopimelate Epimerase, Chain A, domain 1"/>
    <property type="match status" value="2"/>
</dbReference>
<feature type="binding site" evidence="8">
    <location>
        <begin position="210"/>
        <end position="211"/>
    </location>
    <ligand>
        <name>substrate</name>
    </ligand>
</feature>
<feature type="active site" description="Proton donor" evidence="8">
    <location>
        <position position="84"/>
    </location>
</feature>
<evidence type="ECO:0000256" key="1">
    <source>
        <dbReference type="ARBA" id="ARBA00005196"/>
    </source>
</evidence>
<feature type="binding site" evidence="8">
    <location>
        <position position="14"/>
    </location>
    <ligand>
        <name>substrate</name>
    </ligand>
</feature>
<dbReference type="EMBL" id="SLWS01000012">
    <property type="protein sequence ID" value="TCO52633.1"/>
    <property type="molecule type" value="Genomic_DNA"/>
</dbReference>
<keyword evidence="5 8" id="KW-0457">Lysine biosynthesis</keyword>
<evidence type="ECO:0000256" key="5">
    <source>
        <dbReference type="ARBA" id="ARBA00023154"/>
    </source>
</evidence>
<dbReference type="InterPro" id="IPR001653">
    <property type="entry name" value="DAP_epimerase_DapF"/>
</dbReference>
<comment type="function">
    <text evidence="8">Catalyzes the stereoinversion of LL-2,6-diaminopimelate (L,L-DAP) to meso-diaminopimelate (meso-DAP), a precursor of L-lysine and an essential component of the bacterial peptidoglycan.</text>
</comment>
<evidence type="ECO:0000256" key="2">
    <source>
        <dbReference type="ARBA" id="ARBA00010219"/>
    </source>
</evidence>
<dbReference type="UniPathway" id="UPA00034">
    <property type="reaction ID" value="UER00025"/>
</dbReference>
<dbReference type="RefSeq" id="WP_132124531.1">
    <property type="nucleotide sequence ID" value="NZ_SLWS01000012.1"/>
</dbReference>
<keyword evidence="11" id="KW-1185">Reference proteome</keyword>
<dbReference type="GO" id="GO:0009089">
    <property type="term" value="P:lysine biosynthetic process via diaminopimelate"/>
    <property type="evidence" value="ECO:0007669"/>
    <property type="project" value="UniProtKB-UniRule"/>
</dbReference>
<accession>A0A4R2J2S1</accession>
<evidence type="ECO:0000256" key="7">
    <source>
        <dbReference type="ARBA" id="ARBA00051712"/>
    </source>
</evidence>
<name>A0A4R2J2S1_9PSEU</name>
<dbReference type="EC" id="5.1.1.7" evidence="3 8"/>
<proteinExistence type="inferred from homology"/>
<dbReference type="GO" id="GO:0005829">
    <property type="term" value="C:cytosol"/>
    <property type="evidence" value="ECO:0007669"/>
    <property type="project" value="TreeGrafter"/>
</dbReference>
<dbReference type="AlphaFoldDB" id="A0A4R2J2S1"/>
<evidence type="ECO:0000313" key="10">
    <source>
        <dbReference type="EMBL" id="TCO52633.1"/>
    </source>
</evidence>
<evidence type="ECO:0000256" key="4">
    <source>
        <dbReference type="ARBA" id="ARBA00022605"/>
    </source>
</evidence>
<keyword evidence="6 8" id="KW-0413">Isomerase</keyword>
<dbReference type="SUPFAM" id="SSF54506">
    <property type="entry name" value="Diaminopimelate epimerase-like"/>
    <property type="match status" value="2"/>
</dbReference>
<dbReference type="PANTHER" id="PTHR31689">
    <property type="entry name" value="DIAMINOPIMELATE EPIMERASE, CHLOROPLASTIC"/>
    <property type="match status" value="1"/>
</dbReference>
<feature type="active site" description="Proton acceptor" evidence="8">
    <location>
        <position position="219"/>
    </location>
</feature>
<dbReference type="InterPro" id="IPR018510">
    <property type="entry name" value="DAP_epimerase_AS"/>
</dbReference>
<comment type="pathway">
    <text evidence="1 8">Amino-acid biosynthesis; L-lysine biosynthesis via DAP pathway; DL-2,6-diaminopimelate from LL-2,6-diaminopimelate: step 1/1.</text>
</comment>